<evidence type="ECO:0000256" key="8">
    <source>
        <dbReference type="ARBA" id="ARBA00023242"/>
    </source>
</evidence>
<name>A0AAE1KDC8_9FABA</name>
<feature type="compositionally biased region" description="Polar residues" evidence="11">
    <location>
        <begin position="1"/>
        <end position="22"/>
    </location>
</feature>
<evidence type="ECO:0000256" key="5">
    <source>
        <dbReference type="ARBA" id="ARBA00023125"/>
    </source>
</evidence>
<evidence type="ECO:0000256" key="11">
    <source>
        <dbReference type="SAM" id="MobiDB-lite"/>
    </source>
</evidence>
<feature type="region of interest" description="Disordered" evidence="11">
    <location>
        <begin position="1"/>
        <end position="33"/>
    </location>
</feature>
<dbReference type="InterPro" id="IPR057993">
    <property type="entry name" value="HD-Zip_IV_C"/>
</dbReference>
<dbReference type="PANTHER" id="PTHR45654">
    <property type="entry name" value="HOMEOBOX-LEUCINE ZIPPER PROTEIN MERISTEM L1"/>
    <property type="match status" value="1"/>
</dbReference>
<dbReference type="EMBL" id="JAWXYG010000005">
    <property type="protein sequence ID" value="KAK4270635.1"/>
    <property type="molecule type" value="Genomic_DNA"/>
</dbReference>
<evidence type="ECO:0000256" key="2">
    <source>
        <dbReference type="ARBA" id="ARBA00006789"/>
    </source>
</evidence>
<dbReference type="GO" id="GO:0005634">
    <property type="term" value="C:nucleus"/>
    <property type="evidence" value="ECO:0007669"/>
    <property type="project" value="UniProtKB-SubCell"/>
</dbReference>
<dbReference type="Pfam" id="PF25797">
    <property type="entry name" value="PDF2_C"/>
    <property type="match status" value="1"/>
</dbReference>
<dbReference type="InterPro" id="IPR042160">
    <property type="entry name" value="HD-Zip_IV"/>
</dbReference>
<dbReference type="GO" id="GO:0000981">
    <property type="term" value="F:DNA-binding transcription factor activity, RNA polymerase II-specific"/>
    <property type="evidence" value="ECO:0007669"/>
    <property type="project" value="InterPro"/>
</dbReference>
<evidence type="ECO:0000256" key="6">
    <source>
        <dbReference type="ARBA" id="ARBA00023155"/>
    </source>
</evidence>
<evidence type="ECO:0000259" key="12">
    <source>
        <dbReference type="PROSITE" id="PS50071"/>
    </source>
</evidence>
<dbReference type="InterPro" id="IPR023393">
    <property type="entry name" value="START-like_dom_sf"/>
</dbReference>
<organism evidence="14 15">
    <name type="scientific">Acacia crassicarpa</name>
    <name type="common">northern wattle</name>
    <dbReference type="NCBI Taxonomy" id="499986"/>
    <lineage>
        <taxon>Eukaryota</taxon>
        <taxon>Viridiplantae</taxon>
        <taxon>Streptophyta</taxon>
        <taxon>Embryophyta</taxon>
        <taxon>Tracheophyta</taxon>
        <taxon>Spermatophyta</taxon>
        <taxon>Magnoliopsida</taxon>
        <taxon>eudicotyledons</taxon>
        <taxon>Gunneridae</taxon>
        <taxon>Pentapetalae</taxon>
        <taxon>rosids</taxon>
        <taxon>fabids</taxon>
        <taxon>Fabales</taxon>
        <taxon>Fabaceae</taxon>
        <taxon>Caesalpinioideae</taxon>
        <taxon>mimosoid clade</taxon>
        <taxon>Acacieae</taxon>
        <taxon>Acacia</taxon>
    </lineage>
</organism>
<comment type="caution">
    <text evidence="14">The sequence shown here is derived from an EMBL/GenBank/DDBJ whole genome shotgun (WGS) entry which is preliminary data.</text>
</comment>
<dbReference type="InterPro" id="IPR017970">
    <property type="entry name" value="Homeobox_CS"/>
</dbReference>
<accession>A0AAE1KDC8</accession>
<evidence type="ECO:0000256" key="4">
    <source>
        <dbReference type="ARBA" id="ARBA00023054"/>
    </source>
</evidence>
<dbReference type="Gene3D" id="1.10.10.60">
    <property type="entry name" value="Homeodomain-like"/>
    <property type="match status" value="1"/>
</dbReference>
<evidence type="ECO:0000313" key="14">
    <source>
        <dbReference type="EMBL" id="KAK4270635.1"/>
    </source>
</evidence>
<proteinExistence type="inferred from homology"/>
<evidence type="ECO:0000256" key="7">
    <source>
        <dbReference type="ARBA" id="ARBA00023163"/>
    </source>
</evidence>
<sequence>MNLSLSVGNGSGDEQNTATSHQTGKRRSSHRHTPLQIQRLEEFFNKCPHPDEEERRDLSKELGLKPRQVKFWFQNKRTQAKTLSERVDNNALRAENERIQSENSAIREFLKSSVSCPACGGPSNGHVEHKFTMQRLIQENAYLRQQCEKATRLLADYAGKPLRIQKNFLTLGTPSTSSSSSSEYGLSLSLYGDNSNLLPKQGSNKAVMWETAVCAREDLMKLLCADAPLWISPEISAVDHVDHGFFFLPNPETYERIFLKAHHLRKRLTENALVECSKASSVITMPPLQLVDMFLDCDKWVNLFPTIVGKASTVKVLQPGALGSRNGALQLMHEELHMLTPLVPPREFVFLRQCFQPDQTTWVIGDVSFVPLEDIGVPYSSSFWKLPSGCMIQELSNGFSKVTWVEHVEVGHESLIVHMLYRNLVSSRVAYGAQRWVVALERTCERIGSFLSRHIPYEEATSGMMRIPEGRSSLMRLGQRMMKSFCRVISMKSAINGGDISEENININNNNDIGIRVFSRKNFERGEPHGITLTAAVPIWLPLPPNYVFYYLRDVSRRFQWDVLCTENLEQEVVRISTGTHHASNISVIQAYSESDDVAIVQETCVEPMGCILVYAPVDKVALKAVMQGGDSTDLTMLPSGFVVSRDSMGIPIGGSCGASSSGSGGSILTMTLQILVSDNRMDKTSLSMESVAAVNHLMTTTLDKIKFALMKNN</sequence>
<feature type="domain" description="Homeobox" evidence="12">
    <location>
        <begin position="23"/>
        <end position="83"/>
    </location>
</feature>
<dbReference type="PANTHER" id="PTHR45654:SF9">
    <property type="entry name" value="HOMEOBOX-LEUCINE ZIPPER PROTEIN HDG10-RELATED"/>
    <property type="match status" value="1"/>
</dbReference>
<evidence type="ECO:0000259" key="13">
    <source>
        <dbReference type="PROSITE" id="PS50848"/>
    </source>
</evidence>
<dbReference type="Proteomes" id="UP001293593">
    <property type="component" value="Unassembled WGS sequence"/>
</dbReference>
<keyword evidence="6 9" id="KW-0371">Homeobox</keyword>
<dbReference type="SUPFAM" id="SSF46689">
    <property type="entry name" value="Homeodomain-like"/>
    <property type="match status" value="1"/>
</dbReference>
<dbReference type="SMART" id="SM00389">
    <property type="entry name" value="HOX"/>
    <property type="match status" value="1"/>
</dbReference>
<comment type="subcellular location">
    <subcellularLocation>
        <location evidence="1 9 10">Nucleus</location>
    </subcellularLocation>
</comment>
<evidence type="ECO:0000256" key="9">
    <source>
        <dbReference type="PROSITE-ProRule" id="PRU00108"/>
    </source>
</evidence>
<dbReference type="InterPro" id="IPR001356">
    <property type="entry name" value="HD"/>
</dbReference>
<dbReference type="AlphaFoldDB" id="A0AAE1KDC8"/>
<dbReference type="PROSITE" id="PS00027">
    <property type="entry name" value="HOMEOBOX_1"/>
    <property type="match status" value="1"/>
</dbReference>
<dbReference type="InterPro" id="IPR002913">
    <property type="entry name" value="START_lipid-bd_dom"/>
</dbReference>
<feature type="DNA-binding region" description="Homeobox" evidence="9">
    <location>
        <begin position="25"/>
        <end position="84"/>
    </location>
</feature>
<reference evidence="14" key="1">
    <citation type="submission" date="2023-10" db="EMBL/GenBank/DDBJ databases">
        <title>Chromosome-level genome of the transformable northern wattle, Acacia crassicarpa.</title>
        <authorList>
            <person name="Massaro I."/>
            <person name="Sinha N.R."/>
            <person name="Poethig S."/>
            <person name="Leichty A.R."/>
        </authorList>
    </citation>
    <scope>NUCLEOTIDE SEQUENCE</scope>
    <source>
        <strain evidence="14">Acra3RX</strain>
        <tissue evidence="14">Leaf</tissue>
    </source>
</reference>
<dbReference type="GO" id="GO:0003677">
    <property type="term" value="F:DNA binding"/>
    <property type="evidence" value="ECO:0007669"/>
    <property type="project" value="UniProtKB-UniRule"/>
</dbReference>
<keyword evidence="5 9" id="KW-0238">DNA-binding</keyword>
<dbReference type="SMART" id="SM00234">
    <property type="entry name" value="START"/>
    <property type="match status" value="1"/>
</dbReference>
<keyword evidence="15" id="KW-1185">Reference proteome</keyword>
<comment type="similarity">
    <text evidence="2">Belongs to the HD-ZIP homeobox family. Class IV subfamily.</text>
</comment>
<dbReference type="PROSITE" id="PS50848">
    <property type="entry name" value="START"/>
    <property type="match status" value="1"/>
</dbReference>
<keyword evidence="3" id="KW-0805">Transcription regulation</keyword>
<dbReference type="CDD" id="cd00086">
    <property type="entry name" value="homeodomain"/>
    <property type="match status" value="1"/>
</dbReference>
<feature type="domain" description="START" evidence="13">
    <location>
        <begin position="201"/>
        <end position="449"/>
    </location>
</feature>
<keyword evidence="4" id="KW-0175">Coiled coil</keyword>
<evidence type="ECO:0000313" key="15">
    <source>
        <dbReference type="Proteomes" id="UP001293593"/>
    </source>
</evidence>
<gene>
    <name evidence="14" type="ORF">QN277_019418</name>
</gene>
<keyword evidence="7" id="KW-0804">Transcription</keyword>
<evidence type="ECO:0000256" key="10">
    <source>
        <dbReference type="RuleBase" id="RU000682"/>
    </source>
</evidence>
<keyword evidence="8 9" id="KW-0539">Nucleus</keyword>
<dbReference type="PROSITE" id="PS50071">
    <property type="entry name" value="HOMEOBOX_2"/>
    <property type="match status" value="1"/>
</dbReference>
<evidence type="ECO:0000256" key="1">
    <source>
        <dbReference type="ARBA" id="ARBA00004123"/>
    </source>
</evidence>
<dbReference type="CDD" id="cd08875">
    <property type="entry name" value="START_ArGLABRA2_like"/>
    <property type="match status" value="1"/>
</dbReference>
<dbReference type="SUPFAM" id="SSF55961">
    <property type="entry name" value="Bet v1-like"/>
    <property type="match status" value="2"/>
</dbReference>
<protein>
    <submittedName>
        <fullName evidence="14">Uncharacterized protein</fullName>
    </submittedName>
</protein>
<dbReference type="FunFam" id="1.10.10.60:FF:000229">
    <property type="entry name" value="Homeobox-leucine zipper protein HDG1"/>
    <property type="match status" value="1"/>
</dbReference>
<dbReference type="Pfam" id="PF00046">
    <property type="entry name" value="Homeodomain"/>
    <property type="match status" value="1"/>
</dbReference>
<dbReference type="Pfam" id="PF01852">
    <property type="entry name" value="START"/>
    <property type="match status" value="1"/>
</dbReference>
<dbReference type="InterPro" id="IPR009057">
    <property type="entry name" value="Homeodomain-like_sf"/>
</dbReference>
<feature type="compositionally biased region" description="Basic residues" evidence="11">
    <location>
        <begin position="23"/>
        <end position="33"/>
    </location>
</feature>
<dbReference type="GO" id="GO:0008289">
    <property type="term" value="F:lipid binding"/>
    <property type="evidence" value="ECO:0007669"/>
    <property type="project" value="InterPro"/>
</dbReference>
<dbReference type="Gene3D" id="3.30.530.20">
    <property type="match status" value="1"/>
</dbReference>
<evidence type="ECO:0000256" key="3">
    <source>
        <dbReference type="ARBA" id="ARBA00023015"/>
    </source>
</evidence>